<dbReference type="InterPro" id="IPR001283">
    <property type="entry name" value="CRISP-related"/>
</dbReference>
<dbReference type="EMBL" id="BEZZ01000139">
    <property type="protein sequence ID" value="GCC26798.1"/>
    <property type="molecule type" value="Genomic_DNA"/>
</dbReference>
<dbReference type="SUPFAM" id="SSF55797">
    <property type="entry name" value="PR-1-like"/>
    <property type="match status" value="1"/>
</dbReference>
<feature type="signal peptide" evidence="11">
    <location>
        <begin position="1"/>
        <end position="24"/>
    </location>
</feature>
<dbReference type="PANTHER" id="PTHR10334">
    <property type="entry name" value="CYSTEINE-RICH SECRETORY PROTEIN-RELATED"/>
    <property type="match status" value="1"/>
</dbReference>
<evidence type="ECO:0000256" key="3">
    <source>
        <dbReference type="ARBA" id="ARBA00022525"/>
    </source>
</evidence>
<keyword evidence="3" id="KW-0964">Secreted</keyword>
<dbReference type="Gene3D" id="3.40.33.10">
    <property type="entry name" value="CAP"/>
    <property type="match status" value="1"/>
</dbReference>
<evidence type="ECO:0000256" key="5">
    <source>
        <dbReference type="ARBA" id="ARBA00022729"/>
    </source>
</evidence>
<dbReference type="OMA" id="CHGKLIA"/>
<keyword evidence="5 11" id="KW-0732">Signal</keyword>
<dbReference type="AlphaFoldDB" id="A0A401S8R1"/>
<protein>
    <recommendedName>
        <fullName evidence="9">Peptidase inhibitor 16</fullName>
    </recommendedName>
</protein>
<reference evidence="13 14" key="1">
    <citation type="journal article" date="2018" name="Nat. Ecol. Evol.">
        <title>Shark genomes provide insights into elasmobranch evolution and the origin of vertebrates.</title>
        <authorList>
            <person name="Hara Y"/>
            <person name="Yamaguchi K"/>
            <person name="Onimaru K"/>
            <person name="Kadota M"/>
            <person name="Koyanagi M"/>
            <person name="Keeley SD"/>
            <person name="Tatsumi K"/>
            <person name="Tanaka K"/>
            <person name="Motone F"/>
            <person name="Kageyama Y"/>
            <person name="Nozu R"/>
            <person name="Adachi N"/>
            <person name="Nishimura O"/>
            <person name="Nakagawa R"/>
            <person name="Tanegashima C"/>
            <person name="Kiyatake I"/>
            <person name="Matsumoto R"/>
            <person name="Murakumo K"/>
            <person name="Nishida K"/>
            <person name="Terakita A"/>
            <person name="Kuratani S"/>
            <person name="Sato K"/>
            <person name="Hyodo S Kuraku.S."/>
        </authorList>
    </citation>
    <scope>NUCLEOTIDE SEQUENCE [LARGE SCALE GENOMIC DNA]</scope>
</reference>
<dbReference type="PROSITE" id="PS01010">
    <property type="entry name" value="CRISP_2"/>
    <property type="match status" value="1"/>
</dbReference>
<proteinExistence type="inferred from homology"/>
<comment type="caution">
    <text evidence="13">The sequence shown here is derived from an EMBL/GenBank/DDBJ whole genome shotgun (WGS) entry which is preliminary data.</text>
</comment>
<comment type="subcellular location">
    <subcellularLocation>
        <location evidence="1">Secreted</location>
    </subcellularLocation>
</comment>
<evidence type="ECO:0000256" key="6">
    <source>
        <dbReference type="ARBA" id="ARBA00023180"/>
    </source>
</evidence>
<dbReference type="STRING" id="137246.A0A401S8R1"/>
<dbReference type="InterPro" id="IPR035940">
    <property type="entry name" value="CAP_sf"/>
</dbReference>
<dbReference type="PROSITE" id="PS01009">
    <property type="entry name" value="CRISP_1"/>
    <property type="match status" value="1"/>
</dbReference>
<evidence type="ECO:0000256" key="9">
    <source>
        <dbReference type="ARBA" id="ARBA00074449"/>
    </source>
</evidence>
<feature type="domain" description="SCP" evidence="12">
    <location>
        <begin position="28"/>
        <end position="168"/>
    </location>
</feature>
<dbReference type="PRINTS" id="PR00837">
    <property type="entry name" value="V5TPXLIKE"/>
</dbReference>
<feature type="non-terminal residue" evidence="13">
    <location>
        <position position="1"/>
    </location>
</feature>
<evidence type="ECO:0000256" key="2">
    <source>
        <dbReference type="ARBA" id="ARBA00009923"/>
    </source>
</evidence>
<evidence type="ECO:0000256" key="11">
    <source>
        <dbReference type="SAM" id="SignalP"/>
    </source>
</evidence>
<dbReference type="SMART" id="SM00198">
    <property type="entry name" value="SCP"/>
    <property type="match status" value="1"/>
</dbReference>
<dbReference type="OrthoDB" id="337038at2759"/>
<feature type="compositionally biased region" description="Basic and acidic residues" evidence="10">
    <location>
        <begin position="298"/>
        <end position="309"/>
    </location>
</feature>
<feature type="compositionally biased region" description="Basic and acidic residues" evidence="10">
    <location>
        <begin position="204"/>
        <end position="214"/>
    </location>
</feature>
<accession>A0A401S8R1</accession>
<dbReference type="GO" id="GO:0030414">
    <property type="term" value="F:peptidase inhibitor activity"/>
    <property type="evidence" value="ECO:0007669"/>
    <property type="project" value="UniProtKB-KW"/>
</dbReference>
<evidence type="ECO:0000313" key="13">
    <source>
        <dbReference type="EMBL" id="GCC26798.1"/>
    </source>
</evidence>
<evidence type="ECO:0000256" key="1">
    <source>
        <dbReference type="ARBA" id="ARBA00004613"/>
    </source>
</evidence>
<comment type="similarity">
    <text evidence="2">Belongs to the CRISP family.</text>
</comment>
<comment type="function">
    <text evidence="7">May inhibit cardiomyocyte growth.</text>
</comment>
<evidence type="ECO:0000256" key="8">
    <source>
        <dbReference type="ARBA" id="ARBA00063504"/>
    </source>
</evidence>
<name>A0A401S8R1_CHIPU</name>
<organism evidence="13 14">
    <name type="scientific">Chiloscyllium punctatum</name>
    <name type="common">Brownbanded bambooshark</name>
    <name type="synonym">Hemiscyllium punctatum</name>
    <dbReference type="NCBI Taxonomy" id="137246"/>
    <lineage>
        <taxon>Eukaryota</taxon>
        <taxon>Metazoa</taxon>
        <taxon>Chordata</taxon>
        <taxon>Craniata</taxon>
        <taxon>Vertebrata</taxon>
        <taxon>Chondrichthyes</taxon>
        <taxon>Elasmobranchii</taxon>
        <taxon>Galeomorphii</taxon>
        <taxon>Galeoidea</taxon>
        <taxon>Orectolobiformes</taxon>
        <taxon>Hemiscylliidae</taxon>
        <taxon>Chiloscyllium</taxon>
    </lineage>
</organism>
<feature type="region of interest" description="Disordered" evidence="10">
    <location>
        <begin position="199"/>
        <end position="309"/>
    </location>
</feature>
<evidence type="ECO:0000256" key="7">
    <source>
        <dbReference type="ARBA" id="ARBA00058129"/>
    </source>
</evidence>
<evidence type="ECO:0000313" key="14">
    <source>
        <dbReference type="Proteomes" id="UP000287033"/>
    </source>
</evidence>
<feature type="compositionally biased region" description="Polar residues" evidence="10">
    <location>
        <begin position="250"/>
        <end position="261"/>
    </location>
</feature>
<dbReference type="GO" id="GO:0005576">
    <property type="term" value="C:extracellular region"/>
    <property type="evidence" value="ECO:0007669"/>
    <property type="project" value="UniProtKB-SubCell"/>
</dbReference>
<gene>
    <name evidence="13" type="ORF">chiPu_0005218</name>
</gene>
<feature type="chain" id="PRO_5019261173" description="Peptidase inhibitor 16" evidence="11">
    <location>
        <begin position="25"/>
        <end position="337"/>
    </location>
</feature>
<evidence type="ECO:0000259" key="12">
    <source>
        <dbReference type="SMART" id="SM00198"/>
    </source>
</evidence>
<dbReference type="InterPro" id="IPR018244">
    <property type="entry name" value="Allrgn_V5/Tpx1_CS"/>
</dbReference>
<keyword evidence="6" id="KW-0325">Glycoprotein</keyword>
<sequence>GRMAASSFKVLLLIYLTCPESTGALSEADKEVLLEAHNRFRSEVPDASNMLKMNWDKDLEEIAIEYAQKCIWGHNKERGRTGENLYAVTGLLNIKEAVKKWYFEVKDYTYETMECTPNKLCGHYTQLVWADSDKVGCSSHMCEEVQGLNHKNLSLLVCNYLPPGNVIGEKPYKKGIPCSECPDGTKCTDMLCTSILEPEPEPVTEAKPKMEAEAKPQPITESEAKLEPITESHTKPQPVTESEAKVEPITKSQTKLQPITESETKLEPTPELETKLEPKVKPGTTLEPKVKPGTTLEPHTEEKTIPDLKNDPEMKWTVILQDPNFPPHSKCKKLFLI</sequence>
<dbReference type="Pfam" id="PF00188">
    <property type="entry name" value="CAP"/>
    <property type="match status" value="1"/>
</dbReference>
<dbReference type="FunFam" id="3.40.33.10:FF:000011">
    <property type="entry name" value="Peptidase inhibitor 16"/>
    <property type="match status" value="1"/>
</dbReference>
<keyword evidence="4" id="KW-0646">Protease inhibitor</keyword>
<feature type="compositionally biased region" description="Basic and acidic residues" evidence="10">
    <location>
        <begin position="222"/>
        <end position="234"/>
    </location>
</feature>
<dbReference type="InterPro" id="IPR014044">
    <property type="entry name" value="CAP_dom"/>
</dbReference>
<comment type="subunit">
    <text evidence="8">Interacts with PSP94/MSMB.</text>
</comment>
<evidence type="ECO:0000256" key="4">
    <source>
        <dbReference type="ARBA" id="ARBA00022690"/>
    </source>
</evidence>
<keyword evidence="14" id="KW-1185">Reference proteome</keyword>
<evidence type="ECO:0000256" key="10">
    <source>
        <dbReference type="SAM" id="MobiDB-lite"/>
    </source>
</evidence>
<feature type="compositionally biased region" description="Basic and acidic residues" evidence="10">
    <location>
        <begin position="262"/>
        <end position="280"/>
    </location>
</feature>
<dbReference type="Proteomes" id="UP000287033">
    <property type="component" value="Unassembled WGS sequence"/>
</dbReference>